<comment type="caution">
    <text evidence="1">The sequence shown here is derived from an EMBL/GenBank/DDBJ whole genome shotgun (WGS) entry which is preliminary data.</text>
</comment>
<sequence length="98" mass="10799">MVVMLPSFKVIRGPYVVERFVSALCGFFPSSNMFPMIGNGRGPGGSFVDSDVWLNSLRVKMRRVALRKGRREGMASLPPQIERALATDSSTYLLFVAG</sequence>
<name>A0AAN9XJK9_PSOTE</name>
<organism evidence="1 2">
    <name type="scientific">Psophocarpus tetragonolobus</name>
    <name type="common">Winged bean</name>
    <name type="synonym">Dolichos tetragonolobus</name>
    <dbReference type="NCBI Taxonomy" id="3891"/>
    <lineage>
        <taxon>Eukaryota</taxon>
        <taxon>Viridiplantae</taxon>
        <taxon>Streptophyta</taxon>
        <taxon>Embryophyta</taxon>
        <taxon>Tracheophyta</taxon>
        <taxon>Spermatophyta</taxon>
        <taxon>Magnoliopsida</taxon>
        <taxon>eudicotyledons</taxon>
        <taxon>Gunneridae</taxon>
        <taxon>Pentapetalae</taxon>
        <taxon>rosids</taxon>
        <taxon>fabids</taxon>
        <taxon>Fabales</taxon>
        <taxon>Fabaceae</taxon>
        <taxon>Papilionoideae</taxon>
        <taxon>50 kb inversion clade</taxon>
        <taxon>NPAAA clade</taxon>
        <taxon>indigoferoid/millettioid clade</taxon>
        <taxon>Phaseoleae</taxon>
        <taxon>Psophocarpus</taxon>
    </lineage>
</organism>
<keyword evidence="2" id="KW-1185">Reference proteome</keyword>
<protein>
    <submittedName>
        <fullName evidence="1">Uncharacterized protein</fullName>
    </submittedName>
</protein>
<evidence type="ECO:0000313" key="2">
    <source>
        <dbReference type="Proteomes" id="UP001386955"/>
    </source>
</evidence>
<reference evidence="1 2" key="1">
    <citation type="submission" date="2024-01" db="EMBL/GenBank/DDBJ databases">
        <title>The genomes of 5 underutilized Papilionoideae crops provide insights into root nodulation and disease resistanc.</title>
        <authorList>
            <person name="Jiang F."/>
        </authorList>
    </citation>
    <scope>NUCLEOTIDE SEQUENCE [LARGE SCALE GENOMIC DNA]</scope>
    <source>
        <strain evidence="1">DUOXIRENSHENG_FW03</strain>
        <tissue evidence="1">Leaves</tissue>
    </source>
</reference>
<accession>A0AAN9XJK9</accession>
<dbReference type="Proteomes" id="UP001386955">
    <property type="component" value="Unassembled WGS sequence"/>
</dbReference>
<evidence type="ECO:0000313" key="1">
    <source>
        <dbReference type="EMBL" id="KAK7394875.1"/>
    </source>
</evidence>
<dbReference type="EMBL" id="JAYMYS010000004">
    <property type="protein sequence ID" value="KAK7394875.1"/>
    <property type="molecule type" value="Genomic_DNA"/>
</dbReference>
<proteinExistence type="predicted"/>
<gene>
    <name evidence="1" type="ORF">VNO78_15416</name>
</gene>
<dbReference type="AlphaFoldDB" id="A0AAN9XJK9"/>